<organism evidence="6 7">
    <name type="scientific">Algisphaera agarilytica</name>
    <dbReference type="NCBI Taxonomy" id="1385975"/>
    <lineage>
        <taxon>Bacteria</taxon>
        <taxon>Pseudomonadati</taxon>
        <taxon>Planctomycetota</taxon>
        <taxon>Phycisphaerae</taxon>
        <taxon>Phycisphaerales</taxon>
        <taxon>Phycisphaeraceae</taxon>
        <taxon>Algisphaera</taxon>
    </lineage>
</organism>
<keyword evidence="2 4" id="KW-0813">Transport</keyword>
<dbReference type="InterPro" id="IPR050811">
    <property type="entry name" value="Phosphate_ABC_transporter"/>
</dbReference>
<dbReference type="AlphaFoldDB" id="A0A7X0LM51"/>
<dbReference type="NCBIfam" id="TIGR02136">
    <property type="entry name" value="ptsS_2"/>
    <property type="match status" value="1"/>
</dbReference>
<evidence type="ECO:0000313" key="6">
    <source>
        <dbReference type="EMBL" id="MBB6430653.1"/>
    </source>
</evidence>
<dbReference type="PANTHER" id="PTHR30570">
    <property type="entry name" value="PERIPLASMIC PHOSPHATE BINDING COMPONENT OF PHOSPHATE ABC TRANSPORTER"/>
    <property type="match status" value="1"/>
</dbReference>
<accession>A0A7X0LM51</accession>
<dbReference type="GO" id="GO:0042301">
    <property type="term" value="F:phosphate ion binding"/>
    <property type="evidence" value="ECO:0007669"/>
    <property type="project" value="UniProtKB-UniRule"/>
</dbReference>
<evidence type="ECO:0000259" key="5">
    <source>
        <dbReference type="Pfam" id="PF12849"/>
    </source>
</evidence>
<dbReference type="Proteomes" id="UP000541810">
    <property type="component" value="Unassembled WGS sequence"/>
</dbReference>
<feature type="chain" id="PRO_5031588431" description="Phosphate-binding protein" evidence="4">
    <location>
        <begin position="25"/>
        <end position="327"/>
    </location>
</feature>
<protein>
    <recommendedName>
        <fullName evidence="4">Phosphate-binding protein</fullName>
    </recommendedName>
</protein>
<dbReference type="GO" id="GO:0006817">
    <property type="term" value="P:phosphate ion transport"/>
    <property type="evidence" value="ECO:0007669"/>
    <property type="project" value="UniProtKB-UniRule"/>
</dbReference>
<gene>
    <name evidence="6" type="ORF">HNQ40_002459</name>
</gene>
<sequence length="327" mass="35045">MKLTSTLTALGAAAGIALSSPATAEITGSVEVAGSSTVYPISTFVGEQFTETYPQVSVNIQKIGSGGGFKQFVAGNTDASNASRLIKAKEIKAAAENNIEFIEMLVAYDGLSIVINKSNTWASELTVDHLKTIFDANSTAKTWADVDPSFPNTELKLYIPAETSGTFSYFQEKVVGKEGELRGTSVGENDNLTVSGVADNVGAIGFLGYAYYAENKDKVNAVAIQNKAGEFVAPSSEAIESGNYNPFSRPLFIYWNVESLKKPEVAALAEFTIDVAPTAAEAVGYVRLPEWVYDSMFDRLEDKVTGSIFYDAELNPKKGTLKDLLGE</sequence>
<dbReference type="EMBL" id="JACHGY010000001">
    <property type="protein sequence ID" value="MBB6430653.1"/>
    <property type="molecule type" value="Genomic_DNA"/>
</dbReference>
<evidence type="ECO:0000256" key="3">
    <source>
        <dbReference type="ARBA" id="ARBA00022729"/>
    </source>
</evidence>
<keyword evidence="3 4" id="KW-0732">Signal</keyword>
<comment type="caution">
    <text evidence="6">The sequence shown here is derived from an EMBL/GenBank/DDBJ whole genome shotgun (WGS) entry which is preliminary data.</text>
</comment>
<feature type="signal peptide" evidence="4">
    <location>
        <begin position="1"/>
        <end position="24"/>
    </location>
</feature>
<dbReference type="RefSeq" id="WP_184678155.1">
    <property type="nucleotide sequence ID" value="NZ_JACHGY010000001.1"/>
</dbReference>
<dbReference type="CDD" id="cd13654">
    <property type="entry name" value="PBP2_phosphate_like_2"/>
    <property type="match status" value="1"/>
</dbReference>
<evidence type="ECO:0000256" key="2">
    <source>
        <dbReference type="ARBA" id="ARBA00022448"/>
    </source>
</evidence>
<evidence type="ECO:0000256" key="1">
    <source>
        <dbReference type="ARBA" id="ARBA00008725"/>
    </source>
</evidence>
<dbReference type="InterPro" id="IPR024370">
    <property type="entry name" value="PBP_domain"/>
</dbReference>
<comment type="similarity">
    <text evidence="1 4">Belongs to the PstS family.</text>
</comment>
<proteinExistence type="inferred from homology"/>
<feature type="domain" description="PBP" evidence="5">
    <location>
        <begin position="21"/>
        <end position="273"/>
    </location>
</feature>
<keyword evidence="7" id="KW-1185">Reference proteome</keyword>
<dbReference type="PANTHER" id="PTHR30570:SF1">
    <property type="entry name" value="PHOSPHATE-BINDING PROTEIN PSTS"/>
    <property type="match status" value="1"/>
</dbReference>
<dbReference type="Pfam" id="PF12849">
    <property type="entry name" value="PBP_like_2"/>
    <property type="match status" value="1"/>
</dbReference>
<evidence type="ECO:0000313" key="7">
    <source>
        <dbReference type="Proteomes" id="UP000541810"/>
    </source>
</evidence>
<keyword evidence="4" id="KW-0592">Phosphate transport</keyword>
<dbReference type="Gene3D" id="3.40.190.10">
    <property type="entry name" value="Periplasmic binding protein-like II"/>
    <property type="match status" value="2"/>
</dbReference>
<evidence type="ECO:0000256" key="4">
    <source>
        <dbReference type="RuleBase" id="RU367119"/>
    </source>
</evidence>
<dbReference type="InterPro" id="IPR011862">
    <property type="entry name" value="Phos-bd"/>
</dbReference>
<reference evidence="6 7" key="1">
    <citation type="submission" date="2020-08" db="EMBL/GenBank/DDBJ databases">
        <title>Genomic Encyclopedia of Type Strains, Phase IV (KMG-IV): sequencing the most valuable type-strain genomes for metagenomic binning, comparative biology and taxonomic classification.</title>
        <authorList>
            <person name="Goeker M."/>
        </authorList>
    </citation>
    <scope>NUCLEOTIDE SEQUENCE [LARGE SCALE GENOMIC DNA]</scope>
    <source>
        <strain evidence="6 7">DSM 103725</strain>
    </source>
</reference>
<name>A0A7X0LM51_9BACT</name>
<dbReference type="SUPFAM" id="SSF53850">
    <property type="entry name" value="Periplasmic binding protein-like II"/>
    <property type="match status" value="1"/>
</dbReference>
<comment type="function">
    <text evidence="4">Involved in the system for phosphate transport across the cytoplasmic membrane.</text>
</comment>